<name>A0A4Y2NLZ0_ARAVE</name>
<organism evidence="1 2">
    <name type="scientific">Araneus ventricosus</name>
    <name type="common">Orbweaver spider</name>
    <name type="synonym">Epeira ventricosa</name>
    <dbReference type="NCBI Taxonomy" id="182803"/>
    <lineage>
        <taxon>Eukaryota</taxon>
        <taxon>Metazoa</taxon>
        <taxon>Ecdysozoa</taxon>
        <taxon>Arthropoda</taxon>
        <taxon>Chelicerata</taxon>
        <taxon>Arachnida</taxon>
        <taxon>Araneae</taxon>
        <taxon>Araneomorphae</taxon>
        <taxon>Entelegynae</taxon>
        <taxon>Araneoidea</taxon>
        <taxon>Araneidae</taxon>
        <taxon>Araneus</taxon>
    </lineage>
</organism>
<evidence type="ECO:0000313" key="2">
    <source>
        <dbReference type="Proteomes" id="UP000499080"/>
    </source>
</evidence>
<sequence length="94" mass="10580">MVQDEACDPHRCTNDDKNAWFHRILDVNETRCGPDDQDSSGLANRAIWTLTDIDLCPTDVETYVSIVLGVLSKQPIPRFALKLSLKILLNLNVL</sequence>
<keyword evidence="2" id="KW-1185">Reference proteome</keyword>
<evidence type="ECO:0000313" key="1">
    <source>
        <dbReference type="EMBL" id="GBN39864.1"/>
    </source>
</evidence>
<proteinExistence type="predicted"/>
<accession>A0A4Y2NLZ0</accession>
<protein>
    <submittedName>
        <fullName evidence="1">Uncharacterized protein</fullName>
    </submittedName>
</protein>
<reference evidence="1 2" key="1">
    <citation type="journal article" date="2019" name="Sci. Rep.">
        <title>Orb-weaving spider Araneus ventricosus genome elucidates the spidroin gene catalogue.</title>
        <authorList>
            <person name="Kono N."/>
            <person name="Nakamura H."/>
            <person name="Ohtoshi R."/>
            <person name="Moran D.A.P."/>
            <person name="Shinohara A."/>
            <person name="Yoshida Y."/>
            <person name="Fujiwara M."/>
            <person name="Mori M."/>
            <person name="Tomita M."/>
            <person name="Arakawa K."/>
        </authorList>
    </citation>
    <scope>NUCLEOTIDE SEQUENCE [LARGE SCALE GENOMIC DNA]</scope>
</reference>
<dbReference type="Proteomes" id="UP000499080">
    <property type="component" value="Unassembled WGS sequence"/>
</dbReference>
<dbReference type="EMBL" id="BGPR01009413">
    <property type="protein sequence ID" value="GBN39864.1"/>
    <property type="molecule type" value="Genomic_DNA"/>
</dbReference>
<dbReference type="AlphaFoldDB" id="A0A4Y2NLZ0"/>
<gene>
    <name evidence="1" type="ORF">AVEN_25745_1</name>
</gene>
<comment type="caution">
    <text evidence="1">The sequence shown here is derived from an EMBL/GenBank/DDBJ whole genome shotgun (WGS) entry which is preliminary data.</text>
</comment>